<reference evidence="2" key="1">
    <citation type="submission" date="2023-05" db="EMBL/GenBank/DDBJ databases">
        <title>Nepenthes gracilis genome sequencing.</title>
        <authorList>
            <person name="Fukushima K."/>
        </authorList>
    </citation>
    <scope>NUCLEOTIDE SEQUENCE</scope>
    <source>
        <strain evidence="2">SING2019-196</strain>
    </source>
</reference>
<evidence type="ECO:0000313" key="2">
    <source>
        <dbReference type="EMBL" id="GMH25452.1"/>
    </source>
</evidence>
<accession>A0AAD3Y140</accession>
<evidence type="ECO:0000256" key="1">
    <source>
        <dbReference type="SAM" id="MobiDB-lite"/>
    </source>
</evidence>
<dbReference type="EMBL" id="BSYO01000029">
    <property type="protein sequence ID" value="GMH25452.1"/>
    <property type="molecule type" value="Genomic_DNA"/>
</dbReference>
<comment type="caution">
    <text evidence="2">The sequence shown here is derived from an EMBL/GenBank/DDBJ whole genome shotgun (WGS) entry which is preliminary data.</text>
</comment>
<dbReference type="Proteomes" id="UP001279734">
    <property type="component" value="Unassembled WGS sequence"/>
</dbReference>
<name>A0AAD3Y140_NEPGR</name>
<feature type="compositionally biased region" description="Low complexity" evidence="1">
    <location>
        <begin position="191"/>
        <end position="200"/>
    </location>
</feature>
<protein>
    <submittedName>
        <fullName evidence="2">Uncharacterized protein</fullName>
    </submittedName>
</protein>
<organism evidence="2 3">
    <name type="scientific">Nepenthes gracilis</name>
    <name type="common">Slender pitcher plant</name>
    <dbReference type="NCBI Taxonomy" id="150966"/>
    <lineage>
        <taxon>Eukaryota</taxon>
        <taxon>Viridiplantae</taxon>
        <taxon>Streptophyta</taxon>
        <taxon>Embryophyta</taxon>
        <taxon>Tracheophyta</taxon>
        <taxon>Spermatophyta</taxon>
        <taxon>Magnoliopsida</taxon>
        <taxon>eudicotyledons</taxon>
        <taxon>Gunneridae</taxon>
        <taxon>Pentapetalae</taxon>
        <taxon>Caryophyllales</taxon>
        <taxon>Nepenthaceae</taxon>
        <taxon>Nepenthes</taxon>
    </lineage>
</organism>
<feature type="region of interest" description="Disordered" evidence="1">
    <location>
        <begin position="174"/>
        <end position="200"/>
    </location>
</feature>
<gene>
    <name evidence="2" type="ORF">Nepgr_027295</name>
</gene>
<dbReference type="AlphaFoldDB" id="A0AAD3Y140"/>
<evidence type="ECO:0000313" key="3">
    <source>
        <dbReference type="Proteomes" id="UP001279734"/>
    </source>
</evidence>
<sequence>MALAVLGPNEGLSVDVGELSEEKVVASCDGLVERPSSGIMMVSHPPLCEAISAVEDPCNCPCAGEALVPSGGEVSECHELDAAISVQISGCSGPKQGAALLCEAGPSMEFSLIASEASDGAGCSSQLKCQDGASLYLAGSPSGRPNQIPGSGSADPQVLPPVEVMRCFSEGVKSEHHQFPGNSGPNIVDGSSLSSDPRSSPRSWASVVEKKAFGASCSCSVDAASFCPEVAVFAGFEGLLLSFLPFAGKCRNEVPLICGLRDSLLSFSGPDASFLEGLKLPPAVPAATGLGSPSTDSEAYTNSTKLSLLISVSEEVMSERVAVCGSSPISLQINSGLSMLWLIINGGRSLMLMVELFPRKVPEGLRLSIRLLPLRFCPRIINGGRSLMLMVKLLPRKFDSLGKAVISVSEQEDSDTIPKEPLELAMPSEAAKEVPEGMDSRNSDMQKAISTYCRVGYLVGLEASSTDNILDVVAHEAPCSAHIKPPAIEAIVGTNGVQCDEVDVPHCYSDDGDRYTDGALSDRDCLIDWFDISTPDSIARISRKYSSVVPDKNVSSSYGNLEDPKHSHECCPFVTQSQGDSDVADMGSDPVFLATQLLTGDTAFRRSLRALTPDHKNMVLKERPWSCLYAIDFCYCGVHFASWLLRLGASLEMRLDVSWCHAPDLAPSCSVMDDGAGLRSRLFGPHSGRSVAARSLVALLFVDAGFVHLGCGCWQ</sequence>
<keyword evidence="3" id="KW-1185">Reference proteome</keyword>
<proteinExistence type="predicted"/>